<dbReference type="InterPro" id="IPR036188">
    <property type="entry name" value="FAD/NAD-bd_sf"/>
</dbReference>
<evidence type="ECO:0000256" key="4">
    <source>
        <dbReference type="ARBA" id="ARBA00012312"/>
    </source>
</evidence>
<dbReference type="EC" id="1.14.14.17" evidence="4 9"/>
<evidence type="ECO:0000256" key="3">
    <source>
        <dbReference type="ARBA" id="ARBA00008802"/>
    </source>
</evidence>
<feature type="transmembrane region" description="Helical" evidence="10">
    <location>
        <begin position="12"/>
        <end position="34"/>
    </location>
</feature>
<evidence type="ECO:0000256" key="9">
    <source>
        <dbReference type="RuleBase" id="RU367121"/>
    </source>
</evidence>
<evidence type="ECO:0000256" key="6">
    <source>
        <dbReference type="ARBA" id="ARBA00022827"/>
    </source>
</evidence>
<evidence type="ECO:0000256" key="7">
    <source>
        <dbReference type="ARBA" id="ARBA00023002"/>
    </source>
</evidence>
<feature type="transmembrane region" description="Helical" evidence="10">
    <location>
        <begin position="501"/>
        <end position="525"/>
    </location>
</feature>
<keyword evidence="8 9" id="KW-0472">Membrane</keyword>
<comment type="catalytic activity">
    <reaction evidence="9">
        <text>squalene + reduced [NADPH--hemoprotein reductase] + O2 = (S)-2,3-epoxysqualene + oxidized [NADPH--hemoprotein reductase] + H2O + H(+)</text>
        <dbReference type="Rhea" id="RHEA:25282"/>
        <dbReference type="Rhea" id="RHEA-COMP:11964"/>
        <dbReference type="Rhea" id="RHEA-COMP:11965"/>
        <dbReference type="ChEBI" id="CHEBI:15377"/>
        <dbReference type="ChEBI" id="CHEBI:15378"/>
        <dbReference type="ChEBI" id="CHEBI:15379"/>
        <dbReference type="ChEBI" id="CHEBI:15440"/>
        <dbReference type="ChEBI" id="CHEBI:15441"/>
        <dbReference type="ChEBI" id="CHEBI:57618"/>
        <dbReference type="ChEBI" id="CHEBI:58210"/>
        <dbReference type="EC" id="1.14.14.17"/>
    </reaction>
</comment>
<comment type="caution">
    <text evidence="12">The sequence shown here is derived from an EMBL/GenBank/DDBJ whole genome shotgun (WGS) entry which is preliminary data.</text>
</comment>
<dbReference type="GO" id="GO:0050660">
    <property type="term" value="F:flavin adenine dinucleotide binding"/>
    <property type="evidence" value="ECO:0007669"/>
    <property type="project" value="UniProtKB-UniRule"/>
</dbReference>
<dbReference type="GO" id="GO:0005789">
    <property type="term" value="C:endoplasmic reticulum membrane"/>
    <property type="evidence" value="ECO:0007669"/>
    <property type="project" value="UniProtKB-SubCell"/>
</dbReference>
<evidence type="ECO:0000313" key="13">
    <source>
        <dbReference type="Proteomes" id="UP001152320"/>
    </source>
</evidence>
<keyword evidence="12" id="KW-0503">Monooxygenase</keyword>
<dbReference type="PANTHER" id="PTHR10835">
    <property type="entry name" value="SQUALENE MONOOXYGENASE"/>
    <property type="match status" value="1"/>
</dbReference>
<comment type="subcellular location">
    <subcellularLocation>
        <location evidence="9">Endoplasmic reticulum membrane</location>
        <topology evidence="9">Peripheral membrane protein</topology>
    </subcellularLocation>
    <subcellularLocation>
        <location evidence="2">Membrane</location>
    </subcellularLocation>
</comment>
<feature type="domain" description="Squalene epoxidase" evidence="11">
    <location>
        <begin position="237"/>
        <end position="506"/>
    </location>
</feature>
<evidence type="ECO:0000256" key="10">
    <source>
        <dbReference type="SAM" id="Phobius"/>
    </source>
</evidence>
<proteinExistence type="inferred from homology"/>
<keyword evidence="13" id="KW-1185">Reference proteome</keyword>
<dbReference type="PANTHER" id="PTHR10835:SF0">
    <property type="entry name" value="SQUALENE MONOOXYGENASE"/>
    <property type="match status" value="1"/>
</dbReference>
<organism evidence="12 13">
    <name type="scientific">Holothuria leucospilota</name>
    <name type="common">Black long sea cucumber</name>
    <name type="synonym">Mertensiothuria leucospilota</name>
    <dbReference type="NCBI Taxonomy" id="206669"/>
    <lineage>
        <taxon>Eukaryota</taxon>
        <taxon>Metazoa</taxon>
        <taxon>Echinodermata</taxon>
        <taxon>Eleutherozoa</taxon>
        <taxon>Echinozoa</taxon>
        <taxon>Holothuroidea</taxon>
        <taxon>Aspidochirotacea</taxon>
        <taxon>Aspidochirotida</taxon>
        <taxon>Holothuriidae</taxon>
        <taxon>Holothuria</taxon>
    </lineage>
</organism>
<keyword evidence="6 9" id="KW-0274">FAD</keyword>
<sequence length="534" mass="59311">MYFAIENLLPFYSISGAAFLSATVLGLLCFYLIFASRVSKVKGGVNVGCYTQSDTHDGEETEIIIVGSGILGSAMAAVLGRDGRAVTVIERDLKEPDRIVGELLQPGGYEAVKSLKLHDCVEGLDAHEVKGYVIHDLESKVHVEVPYPQNGDDVHSGRSFHHGRFVMGLRRAAMAQPSVKYIEGVVQQIVDRDGVITGVKYRKKDTEEVKSTICNCMIIISKGTIFFCYSHFQIISAPLTIVADGCFSKFRKTLVNTRPKTSSYFAGLIMKDCPQFKDNHAELVLADPSPILIYKIASHDTRVLVDIPGQMPRDIKQYMLEKILPQLPTHIRDSFHQSVVNGGIRSMPNSFLPPAPIEKAGVLLLGDAYNMRHPLTGGGMSVALNDVKIWRELFKDMPNIGDYEAMSKALRLFHWKRKSSHSFVVNVLAQALYALFAAQDEHLQKLRNACFQYFRLGGVAVSGPVGLLSVLSPNPVILISHFFAVAIYAIIFTFRDRPWYLLPFAVLDSILIFIKACKVLFPLILSELHMVMSC</sequence>
<protein>
    <recommendedName>
        <fullName evidence="4 9">Squalene monooxygenase</fullName>
        <ecNumber evidence="4 9">1.14.14.17</ecNumber>
    </recommendedName>
</protein>
<accession>A0A9Q1H5X5</accession>
<name>A0A9Q1H5X5_HOLLE</name>
<gene>
    <name evidence="12" type="ORF">HOLleu_23939</name>
</gene>
<evidence type="ECO:0000256" key="8">
    <source>
        <dbReference type="ARBA" id="ARBA00023136"/>
    </source>
</evidence>
<feature type="transmembrane region" description="Helical" evidence="10">
    <location>
        <begin position="453"/>
        <end position="471"/>
    </location>
</feature>
<dbReference type="OrthoDB" id="1678617at2759"/>
<dbReference type="SUPFAM" id="SSF51905">
    <property type="entry name" value="FAD/NAD(P)-binding domain"/>
    <property type="match status" value="1"/>
</dbReference>
<evidence type="ECO:0000256" key="1">
    <source>
        <dbReference type="ARBA" id="ARBA00001974"/>
    </source>
</evidence>
<evidence type="ECO:0000256" key="5">
    <source>
        <dbReference type="ARBA" id="ARBA00022630"/>
    </source>
</evidence>
<feature type="transmembrane region" description="Helical" evidence="10">
    <location>
        <begin position="477"/>
        <end position="494"/>
    </location>
</feature>
<dbReference type="GO" id="GO:0016126">
    <property type="term" value="P:sterol biosynthetic process"/>
    <property type="evidence" value="ECO:0007669"/>
    <property type="project" value="UniProtKB-UniRule"/>
</dbReference>
<keyword evidence="10" id="KW-0812">Transmembrane</keyword>
<keyword evidence="9" id="KW-0256">Endoplasmic reticulum</keyword>
<dbReference type="GO" id="GO:0004506">
    <property type="term" value="F:squalene monooxygenase activity"/>
    <property type="evidence" value="ECO:0007669"/>
    <property type="project" value="UniProtKB-UniRule"/>
</dbReference>
<keyword evidence="7 9" id="KW-0560">Oxidoreductase</keyword>
<evidence type="ECO:0000259" key="11">
    <source>
        <dbReference type="Pfam" id="PF08491"/>
    </source>
</evidence>
<dbReference type="AlphaFoldDB" id="A0A9Q1H5X5"/>
<dbReference type="InterPro" id="IPR013698">
    <property type="entry name" value="Squalene_epoxidase"/>
</dbReference>
<evidence type="ECO:0000313" key="12">
    <source>
        <dbReference type="EMBL" id="KAJ8033630.1"/>
    </source>
</evidence>
<reference evidence="12" key="1">
    <citation type="submission" date="2021-10" db="EMBL/GenBank/DDBJ databases">
        <title>Tropical sea cucumber genome reveals ecological adaptation and Cuvierian tubules defense mechanism.</title>
        <authorList>
            <person name="Chen T."/>
        </authorList>
    </citation>
    <scope>NUCLEOTIDE SEQUENCE</scope>
    <source>
        <strain evidence="12">Nanhai2018</strain>
        <tissue evidence="12">Muscle</tissue>
    </source>
</reference>
<dbReference type="EMBL" id="JAIZAY010000011">
    <property type="protein sequence ID" value="KAJ8033630.1"/>
    <property type="molecule type" value="Genomic_DNA"/>
</dbReference>
<evidence type="ECO:0000256" key="2">
    <source>
        <dbReference type="ARBA" id="ARBA00004370"/>
    </source>
</evidence>
<comment type="function">
    <text evidence="9">Catalyzes the stereospecific oxidation of squalene to (S)-2,3-epoxysqualene, and is considered to be a rate-limiting enzyme in steroid biosynthesis.</text>
</comment>
<comment type="similarity">
    <text evidence="3 9">Belongs to the squalene monooxygenase family.</text>
</comment>
<dbReference type="Proteomes" id="UP001152320">
    <property type="component" value="Chromosome 11"/>
</dbReference>
<keyword evidence="5 9" id="KW-0285">Flavoprotein</keyword>
<comment type="cofactor">
    <cofactor evidence="1 9">
        <name>FAD</name>
        <dbReference type="ChEBI" id="CHEBI:57692"/>
    </cofactor>
</comment>
<dbReference type="GO" id="GO:0008203">
    <property type="term" value="P:cholesterol metabolic process"/>
    <property type="evidence" value="ECO:0007669"/>
    <property type="project" value="TreeGrafter"/>
</dbReference>
<dbReference type="Pfam" id="PF08491">
    <property type="entry name" value="SE"/>
    <property type="match status" value="1"/>
</dbReference>
<dbReference type="PRINTS" id="PR00420">
    <property type="entry name" value="RNGMNOXGNASE"/>
</dbReference>
<keyword evidence="10" id="KW-1133">Transmembrane helix</keyword>
<dbReference type="Gene3D" id="3.50.50.60">
    <property type="entry name" value="FAD/NAD(P)-binding domain"/>
    <property type="match status" value="1"/>
</dbReference>
<dbReference type="InterPro" id="IPR040125">
    <property type="entry name" value="Squalene_monox"/>
</dbReference>